<feature type="compositionally biased region" description="Polar residues" evidence="9">
    <location>
        <begin position="569"/>
        <end position="581"/>
    </location>
</feature>
<evidence type="ECO:0000259" key="10">
    <source>
        <dbReference type="PROSITE" id="PS50102"/>
    </source>
</evidence>
<feature type="non-terminal residue" evidence="11">
    <location>
        <position position="1"/>
    </location>
</feature>
<dbReference type="Gene3D" id="1.25.40.10">
    <property type="entry name" value="Tetratricopeptide repeat domain"/>
    <property type="match status" value="1"/>
</dbReference>
<keyword evidence="3" id="KW-0677">Repeat</keyword>
<organism evidence="11 12">
    <name type="scientific">Leptotrombidium deliense</name>
    <dbReference type="NCBI Taxonomy" id="299467"/>
    <lineage>
        <taxon>Eukaryota</taxon>
        <taxon>Metazoa</taxon>
        <taxon>Ecdysozoa</taxon>
        <taxon>Arthropoda</taxon>
        <taxon>Chelicerata</taxon>
        <taxon>Arachnida</taxon>
        <taxon>Acari</taxon>
        <taxon>Acariformes</taxon>
        <taxon>Trombidiformes</taxon>
        <taxon>Prostigmata</taxon>
        <taxon>Anystina</taxon>
        <taxon>Parasitengona</taxon>
        <taxon>Trombiculoidea</taxon>
        <taxon>Trombiculidae</taxon>
        <taxon>Leptotrombidium</taxon>
    </lineage>
</organism>
<dbReference type="InterPro" id="IPR003107">
    <property type="entry name" value="HAT"/>
</dbReference>
<keyword evidence="4 7" id="KW-0694">RNA-binding</keyword>
<dbReference type="GO" id="GO:0005654">
    <property type="term" value="C:nucleoplasm"/>
    <property type="evidence" value="ECO:0007669"/>
    <property type="project" value="TreeGrafter"/>
</dbReference>
<dbReference type="AlphaFoldDB" id="A0A443S8W3"/>
<feature type="compositionally biased region" description="Basic and acidic residues" evidence="9">
    <location>
        <begin position="296"/>
        <end position="323"/>
    </location>
</feature>
<accession>A0A443S8W3</accession>
<feature type="coiled-coil region" evidence="8">
    <location>
        <begin position="245"/>
        <end position="272"/>
    </location>
</feature>
<dbReference type="InterPro" id="IPR059164">
    <property type="entry name" value="HAT_PRP39_C"/>
</dbReference>
<keyword evidence="2" id="KW-0507">mRNA processing</keyword>
<dbReference type="VEuPathDB" id="VectorBase:LDEU008083"/>
<dbReference type="GO" id="GO:0003723">
    <property type="term" value="F:RNA binding"/>
    <property type="evidence" value="ECO:0007669"/>
    <property type="project" value="UniProtKB-UniRule"/>
</dbReference>
<dbReference type="InterPro" id="IPR000504">
    <property type="entry name" value="RRM_dom"/>
</dbReference>
<dbReference type="InterPro" id="IPR034217">
    <property type="entry name" value="SART3_RRM1"/>
</dbReference>
<dbReference type="InterPro" id="IPR011990">
    <property type="entry name" value="TPR-like_helical_dom_sf"/>
</dbReference>
<feature type="domain" description="RRM" evidence="10">
    <location>
        <begin position="445"/>
        <end position="521"/>
    </location>
</feature>
<dbReference type="OrthoDB" id="360390at2759"/>
<evidence type="ECO:0000256" key="5">
    <source>
        <dbReference type="ARBA" id="ARBA00023187"/>
    </source>
</evidence>
<evidence type="ECO:0000256" key="3">
    <source>
        <dbReference type="ARBA" id="ARBA00022737"/>
    </source>
</evidence>
<evidence type="ECO:0000256" key="8">
    <source>
        <dbReference type="SAM" id="Coils"/>
    </source>
</evidence>
<dbReference type="GO" id="GO:0061574">
    <property type="term" value="C:ASAP complex"/>
    <property type="evidence" value="ECO:0007669"/>
    <property type="project" value="TreeGrafter"/>
</dbReference>
<dbReference type="Pfam" id="PF23241">
    <property type="entry name" value="HAT_PRP39_C"/>
    <property type="match status" value="1"/>
</dbReference>
<dbReference type="GO" id="GO:0000398">
    <property type="term" value="P:mRNA splicing, via spliceosome"/>
    <property type="evidence" value="ECO:0007669"/>
    <property type="project" value="TreeGrafter"/>
</dbReference>
<evidence type="ECO:0000256" key="9">
    <source>
        <dbReference type="SAM" id="MobiDB-lite"/>
    </source>
</evidence>
<dbReference type="SUPFAM" id="SSF54928">
    <property type="entry name" value="RNA-binding domain, RBD"/>
    <property type="match status" value="2"/>
</dbReference>
<evidence type="ECO:0000256" key="4">
    <source>
        <dbReference type="ARBA" id="ARBA00022884"/>
    </source>
</evidence>
<dbReference type="PANTHER" id="PTHR15481">
    <property type="entry name" value="RIBONUCLEIC ACID BINDING PROTEIN S1"/>
    <property type="match status" value="1"/>
</dbReference>
<dbReference type="SMART" id="SM00360">
    <property type="entry name" value="RRM"/>
    <property type="match status" value="2"/>
</dbReference>
<dbReference type="Gene3D" id="3.30.70.330">
    <property type="match status" value="2"/>
</dbReference>
<feature type="region of interest" description="Disordered" evidence="9">
    <location>
        <begin position="280"/>
        <end position="346"/>
    </location>
</feature>
<dbReference type="GO" id="GO:0005737">
    <property type="term" value="C:cytoplasm"/>
    <property type="evidence" value="ECO:0007669"/>
    <property type="project" value="TreeGrafter"/>
</dbReference>
<evidence type="ECO:0000313" key="12">
    <source>
        <dbReference type="Proteomes" id="UP000288716"/>
    </source>
</evidence>
<dbReference type="SMART" id="SM00386">
    <property type="entry name" value="HAT"/>
    <property type="match status" value="5"/>
</dbReference>
<feature type="region of interest" description="Disordered" evidence="9">
    <location>
        <begin position="554"/>
        <end position="590"/>
    </location>
</feature>
<dbReference type="STRING" id="299467.A0A443S8W3"/>
<dbReference type="CDD" id="cd12391">
    <property type="entry name" value="RRM1_SART3"/>
    <property type="match status" value="1"/>
</dbReference>
<dbReference type="PANTHER" id="PTHR15481:SF5">
    <property type="entry name" value="SQUAMOUS CELL CARCINOMA ANTIGEN RECOGNIZED BY T-CELLS 3"/>
    <property type="match status" value="1"/>
</dbReference>
<evidence type="ECO:0000256" key="7">
    <source>
        <dbReference type="PROSITE-ProRule" id="PRU00176"/>
    </source>
</evidence>
<dbReference type="GO" id="GO:0005681">
    <property type="term" value="C:spliceosomal complex"/>
    <property type="evidence" value="ECO:0007669"/>
    <property type="project" value="UniProtKB-KW"/>
</dbReference>
<evidence type="ECO:0000256" key="2">
    <source>
        <dbReference type="ARBA" id="ARBA00022664"/>
    </source>
</evidence>
<dbReference type="Proteomes" id="UP000288716">
    <property type="component" value="Unassembled WGS sequence"/>
</dbReference>
<sequence>LISSEDNFDDYLKYIEYEEVNGTPPRVQSIYERAIVQHCLRADLWLKYTSFLDSKVKIASLSKKAYERALRNCPWIVDLWISYIRCLEKFDENRDNITLVFEKALQAGFTAGSDFKILWLCYLDYLRRKTNFSDEEEVNKLRKCFTTANEHLSNLENADLDFEVLQYLAKIEAKFCKNIENARKIWKESLLSHRSVSGKADMWIEYANLERLFGDETNFRKLLLKGLNSVNDFPETIGQVLIKYEREESTSIDQLEEALKKYEKSMKRITTKRIADEARNVTASTTSDKQNSGSDMEIKANRKRKLEENNKITVHKSDVESSKKPKMSKSVKAEEKPISSPPKFIKPAGESELRNLQTVFISNLNFNTDEDKIKEIFSQFGKINDVRLVRKYNGLSKGFAYIEFENIEGVKEAIKNDRMPIDGRPVFISEMGKKSFKYKTGLEVNKLFVDNIPVDVTQDELRNIFKEYGDLSEIRIVTFRNGHSKGKAYVEYKDEIGAQSALKANGMLLKDKTISVAISNPPKKNKDDTQKMLGSAFIGAHQAQRAKTRIDVPMIPTSLRRQPVAKNGTGDNVQPSSSMSNKDFRNFFKK</sequence>
<keyword evidence="6" id="KW-0539">Nucleus</keyword>
<feature type="domain" description="RRM" evidence="10">
    <location>
        <begin position="357"/>
        <end position="433"/>
    </location>
</feature>
<keyword evidence="8" id="KW-0175">Coiled coil</keyword>
<comment type="subcellular location">
    <subcellularLocation>
        <location evidence="1">Nucleus</location>
    </subcellularLocation>
</comment>
<evidence type="ECO:0000256" key="6">
    <source>
        <dbReference type="ARBA" id="ARBA00023242"/>
    </source>
</evidence>
<feature type="compositionally biased region" description="Polar residues" evidence="9">
    <location>
        <begin position="281"/>
        <end position="294"/>
    </location>
</feature>
<dbReference type="PROSITE" id="PS50102">
    <property type="entry name" value="RRM"/>
    <property type="match status" value="2"/>
</dbReference>
<comment type="caution">
    <text evidence="11">The sequence shown here is derived from an EMBL/GenBank/DDBJ whole genome shotgun (WGS) entry which is preliminary data.</text>
</comment>
<keyword evidence="5" id="KW-0508">mRNA splicing</keyword>
<dbReference type="Pfam" id="PF00076">
    <property type="entry name" value="RRM_1"/>
    <property type="match status" value="2"/>
</dbReference>
<evidence type="ECO:0000256" key="1">
    <source>
        <dbReference type="ARBA" id="ARBA00004123"/>
    </source>
</evidence>
<reference evidence="11 12" key="1">
    <citation type="journal article" date="2018" name="Gigascience">
        <title>Genomes of trombidid mites reveal novel predicted allergens and laterally-transferred genes associated with secondary metabolism.</title>
        <authorList>
            <person name="Dong X."/>
            <person name="Chaisiri K."/>
            <person name="Xia D."/>
            <person name="Armstrong S.D."/>
            <person name="Fang Y."/>
            <person name="Donnelly M.J."/>
            <person name="Kadowaki T."/>
            <person name="McGarry J.W."/>
            <person name="Darby A.C."/>
            <person name="Makepeace B.L."/>
        </authorList>
    </citation>
    <scope>NUCLEOTIDE SEQUENCE [LARGE SCALE GENOMIC DNA]</scope>
    <source>
        <strain evidence="11">UoL-UT</strain>
    </source>
</reference>
<protein>
    <submittedName>
        <fullName evidence="11">Squamous cell carcinoma antigen recognized by T-cells 3-like protein</fullName>
    </submittedName>
</protein>
<keyword evidence="12" id="KW-1185">Reference proteome</keyword>
<dbReference type="EMBL" id="NCKV01005605">
    <property type="protein sequence ID" value="RWS23957.1"/>
    <property type="molecule type" value="Genomic_DNA"/>
</dbReference>
<name>A0A443S8W3_9ACAR</name>
<dbReference type="InterPro" id="IPR012677">
    <property type="entry name" value="Nucleotide-bd_a/b_plait_sf"/>
</dbReference>
<dbReference type="SUPFAM" id="SSF48452">
    <property type="entry name" value="TPR-like"/>
    <property type="match status" value="2"/>
</dbReference>
<gene>
    <name evidence="11" type="ORF">B4U80_03233</name>
</gene>
<proteinExistence type="predicted"/>
<evidence type="ECO:0000313" key="11">
    <source>
        <dbReference type="EMBL" id="RWS23957.1"/>
    </source>
</evidence>
<dbReference type="InterPro" id="IPR035979">
    <property type="entry name" value="RBD_domain_sf"/>
</dbReference>